<dbReference type="OrthoDB" id="9801077at2"/>
<dbReference type="Pfam" id="PF02837">
    <property type="entry name" value="Glyco_hydro_2_N"/>
    <property type="match status" value="1"/>
</dbReference>
<dbReference type="InterPro" id="IPR013783">
    <property type="entry name" value="Ig-like_fold"/>
</dbReference>
<dbReference type="Gene3D" id="2.60.120.260">
    <property type="entry name" value="Galactose-binding domain-like"/>
    <property type="match status" value="1"/>
</dbReference>
<evidence type="ECO:0000259" key="4">
    <source>
        <dbReference type="Pfam" id="PF00703"/>
    </source>
</evidence>
<dbReference type="InterPro" id="IPR006104">
    <property type="entry name" value="Glyco_hydro_2_N"/>
</dbReference>
<feature type="domain" description="Glycosyl hydrolases family 2 sugar binding" evidence="6">
    <location>
        <begin position="83"/>
        <end position="176"/>
    </location>
</feature>
<accession>A0A7X2ZRR4</accession>
<dbReference type="Gene3D" id="2.60.40.10">
    <property type="entry name" value="Immunoglobulins"/>
    <property type="match status" value="3"/>
</dbReference>
<dbReference type="InterPro" id="IPR006103">
    <property type="entry name" value="Glyco_hydro_2_cat"/>
</dbReference>
<dbReference type="InterPro" id="IPR040605">
    <property type="entry name" value="Glyco_hydro2_dom5"/>
</dbReference>
<dbReference type="RefSeq" id="WP_155599076.1">
    <property type="nucleotide sequence ID" value="NZ_RCNR01000007.1"/>
</dbReference>
<evidence type="ECO:0000259" key="6">
    <source>
        <dbReference type="Pfam" id="PF02837"/>
    </source>
</evidence>
<protein>
    <submittedName>
        <fullName evidence="9">DUF4982 domain-containing protein</fullName>
    </submittedName>
</protein>
<organism evidence="9 10">
    <name type="scientific">Zobellia amurskyensis</name>
    <dbReference type="NCBI Taxonomy" id="248905"/>
    <lineage>
        <taxon>Bacteria</taxon>
        <taxon>Pseudomonadati</taxon>
        <taxon>Bacteroidota</taxon>
        <taxon>Flavobacteriia</taxon>
        <taxon>Flavobacteriales</taxon>
        <taxon>Flavobacteriaceae</taxon>
        <taxon>Zobellia</taxon>
    </lineage>
</organism>
<dbReference type="Pfam" id="PF16355">
    <property type="entry name" value="DUF4982"/>
    <property type="match status" value="1"/>
</dbReference>
<dbReference type="Pfam" id="PF18565">
    <property type="entry name" value="Glyco_hydro2_C5"/>
    <property type="match status" value="1"/>
</dbReference>
<dbReference type="InterPro" id="IPR006102">
    <property type="entry name" value="Ig-like_GH2"/>
</dbReference>
<dbReference type="GO" id="GO:0004553">
    <property type="term" value="F:hydrolase activity, hydrolyzing O-glycosyl compounds"/>
    <property type="evidence" value="ECO:0007669"/>
    <property type="project" value="InterPro"/>
</dbReference>
<dbReference type="GO" id="GO:0005975">
    <property type="term" value="P:carbohydrate metabolic process"/>
    <property type="evidence" value="ECO:0007669"/>
    <property type="project" value="InterPro"/>
</dbReference>
<feature type="domain" description="DUF4982" evidence="7">
    <location>
        <begin position="665"/>
        <end position="722"/>
    </location>
</feature>
<dbReference type="Gene3D" id="3.20.20.80">
    <property type="entry name" value="Glycosidases"/>
    <property type="match status" value="1"/>
</dbReference>
<dbReference type="InterPro" id="IPR006101">
    <property type="entry name" value="Glyco_hydro_2"/>
</dbReference>
<comment type="similarity">
    <text evidence="1">Belongs to the glycosyl hydrolase 2 family.</text>
</comment>
<feature type="domain" description="Glycoside hydrolase family 2 immunoglobulin-like beta-sandwich" evidence="4">
    <location>
        <begin position="185"/>
        <end position="291"/>
    </location>
</feature>
<dbReference type="InterPro" id="IPR008979">
    <property type="entry name" value="Galactose-bd-like_sf"/>
</dbReference>
<dbReference type="PRINTS" id="PR00132">
    <property type="entry name" value="GLHYDRLASE2"/>
</dbReference>
<gene>
    <name evidence="9" type="ORF">D9O36_04960</name>
</gene>
<dbReference type="SUPFAM" id="SSF49373">
    <property type="entry name" value="Invasin/intimin cell-adhesion fragments"/>
    <property type="match status" value="1"/>
</dbReference>
<evidence type="ECO:0000259" key="8">
    <source>
        <dbReference type="Pfam" id="PF18565"/>
    </source>
</evidence>
<dbReference type="SUPFAM" id="SSF51445">
    <property type="entry name" value="(Trans)glycosidases"/>
    <property type="match status" value="1"/>
</dbReference>
<dbReference type="PANTHER" id="PTHR42732">
    <property type="entry name" value="BETA-GALACTOSIDASE"/>
    <property type="match status" value="1"/>
</dbReference>
<sequence length="846" mass="96278">MKNYLLCLMLIGCLLTSCNNDNPSKSRLTQVSTDFNFDWQFQLVDTTGNTAEWKNVRLPHDWSVEASFDSINGEGATGYLPGGTGLYQKKFPLQLKSDEKAYILFDGVYNNSEVFLNGEKVGVHPYGYSPFYFDISSYLNLEKDSNLIEVKVDRTRYADSRWYTGSGIYRDVKLLVKNKLHIPIWGVFVTTPKIEEKTAEVSVSVQIKNDFSEDKKAELRTEIYNQEGQKVNEDIISIETRGNSQTSALQSVSIENPVLWDVDNPYRYKAVTSILYDGEIIDQQETVFGVRSIRFDADEGFFLNGKNRKIKGVCLHHDGGLVGAAVPDDVWRRRLGKLKEAGCNAIRISHNPGSQAFLDLCDEMGFLVQDEFFDEWDNPKDKRKNMNEQSVDYITRGYTEHFQEWAEKDLKNTVLAHRNHPSIIQWSIGNEIEWTYPRNAEATGFFNNMEWQGNYFFSEPPYSVEQIKEKLNTLPKEKYDIGETAKKLAKWTRELDTTRYITANCILPSASHLSGYADVLDVVGYSYRRVIYDYGHKNYPNKVIMGTENLPQWHEWKAVMERPFISGLFLWTGIDYMGESNGGWPKKGTQSGLLNQAGFEKTPYHMMKTLWNDAPHLHLTTQSLEKSIYKLNGAGEPVEKKENGWEKALWFWHETNEHWNYSANESTVVEVYSNCDEVELFLNDTSFGRKKLDNFADHIYKWSVPFAEGELKAEGYIDGKKVDAIAQLKTAKEPHAVQLSVDKSELSANAYDVAHIVAQIIDLDGNPLRNVDSKISFSISGDVKLLGVDNGSARNVQDYQSTEIVTDKGRCLLVVQSNFDAGDVTISAESEGLKTGELILKIKADK</sequence>
<dbReference type="InterPro" id="IPR051913">
    <property type="entry name" value="GH2_Domain-Containing"/>
</dbReference>
<evidence type="ECO:0000259" key="7">
    <source>
        <dbReference type="Pfam" id="PF16355"/>
    </source>
</evidence>
<evidence type="ECO:0000256" key="1">
    <source>
        <dbReference type="ARBA" id="ARBA00007401"/>
    </source>
</evidence>
<evidence type="ECO:0000313" key="10">
    <source>
        <dbReference type="Proteomes" id="UP000540519"/>
    </source>
</evidence>
<evidence type="ECO:0000256" key="2">
    <source>
        <dbReference type="ARBA" id="ARBA00022801"/>
    </source>
</evidence>
<keyword evidence="3" id="KW-0326">Glycosidase</keyword>
<dbReference type="InterPro" id="IPR008964">
    <property type="entry name" value="Invasin/intimin_cell_adhesion"/>
</dbReference>
<dbReference type="InterPro" id="IPR032311">
    <property type="entry name" value="DUF4982"/>
</dbReference>
<dbReference type="Pfam" id="PF00703">
    <property type="entry name" value="Glyco_hydro_2"/>
    <property type="match status" value="1"/>
</dbReference>
<evidence type="ECO:0000256" key="3">
    <source>
        <dbReference type="ARBA" id="ARBA00023295"/>
    </source>
</evidence>
<dbReference type="Pfam" id="PF02836">
    <property type="entry name" value="Glyco_hydro_2_C"/>
    <property type="match status" value="1"/>
</dbReference>
<dbReference type="EMBL" id="RCNR01000007">
    <property type="protein sequence ID" value="MUH35182.1"/>
    <property type="molecule type" value="Genomic_DNA"/>
</dbReference>
<evidence type="ECO:0000313" key="9">
    <source>
        <dbReference type="EMBL" id="MUH35182.1"/>
    </source>
</evidence>
<evidence type="ECO:0000259" key="5">
    <source>
        <dbReference type="Pfam" id="PF02836"/>
    </source>
</evidence>
<dbReference type="AlphaFoldDB" id="A0A7X2ZRR4"/>
<feature type="domain" description="Glycoside hydrolase family 2" evidence="8">
    <location>
        <begin position="738"/>
        <end position="837"/>
    </location>
</feature>
<dbReference type="InterPro" id="IPR036156">
    <property type="entry name" value="Beta-gal/glucu_dom_sf"/>
</dbReference>
<keyword evidence="10" id="KW-1185">Reference proteome</keyword>
<feature type="domain" description="Glycoside hydrolase family 2 catalytic" evidence="5">
    <location>
        <begin position="298"/>
        <end position="432"/>
    </location>
</feature>
<keyword evidence="2" id="KW-0378">Hydrolase</keyword>
<name>A0A7X2ZRR4_9FLAO</name>
<dbReference type="PROSITE" id="PS51257">
    <property type="entry name" value="PROKAR_LIPOPROTEIN"/>
    <property type="match status" value="1"/>
</dbReference>
<dbReference type="SUPFAM" id="SSF49303">
    <property type="entry name" value="beta-Galactosidase/glucuronidase domain"/>
    <property type="match status" value="1"/>
</dbReference>
<proteinExistence type="inferred from homology"/>
<dbReference type="InterPro" id="IPR017853">
    <property type="entry name" value="GH"/>
</dbReference>
<dbReference type="SUPFAM" id="SSF49785">
    <property type="entry name" value="Galactose-binding domain-like"/>
    <property type="match status" value="1"/>
</dbReference>
<dbReference type="PANTHER" id="PTHR42732:SF1">
    <property type="entry name" value="BETA-MANNOSIDASE"/>
    <property type="match status" value="1"/>
</dbReference>
<reference evidence="9 10" key="1">
    <citation type="journal article" date="2019" name="Mar. Drugs">
        <title>Comparative Genomics and CAZyme Genome Repertoires of Marine Zobellia amurskyensis KMM 3526(T) and Zobellia laminariae KMM 3676(T).</title>
        <authorList>
            <person name="Chernysheva N."/>
            <person name="Bystritskaya E."/>
            <person name="Stenkova A."/>
            <person name="Golovkin I."/>
            <person name="Nedashkovskaya O."/>
            <person name="Isaeva M."/>
        </authorList>
    </citation>
    <scope>NUCLEOTIDE SEQUENCE [LARGE SCALE GENOMIC DNA]</scope>
    <source>
        <strain evidence="9 10">KMM 3526</strain>
    </source>
</reference>
<comment type="caution">
    <text evidence="9">The sequence shown here is derived from an EMBL/GenBank/DDBJ whole genome shotgun (WGS) entry which is preliminary data.</text>
</comment>
<dbReference type="Proteomes" id="UP000540519">
    <property type="component" value="Unassembled WGS sequence"/>
</dbReference>